<dbReference type="EMBL" id="BARW01019336">
    <property type="protein sequence ID" value="GAI94103.1"/>
    <property type="molecule type" value="Genomic_DNA"/>
</dbReference>
<proteinExistence type="predicted"/>
<reference evidence="1" key="1">
    <citation type="journal article" date="2014" name="Front. Microbiol.">
        <title>High frequency of phylogenetically diverse reductive dehalogenase-homologous genes in deep subseafloor sedimentary metagenomes.</title>
        <authorList>
            <person name="Kawai M."/>
            <person name="Futagami T."/>
            <person name="Toyoda A."/>
            <person name="Takaki Y."/>
            <person name="Nishi S."/>
            <person name="Hori S."/>
            <person name="Arai W."/>
            <person name="Tsubouchi T."/>
            <person name="Morono Y."/>
            <person name="Uchiyama I."/>
            <person name="Ito T."/>
            <person name="Fujiyama A."/>
            <person name="Inagaki F."/>
            <person name="Takami H."/>
        </authorList>
    </citation>
    <scope>NUCLEOTIDE SEQUENCE</scope>
    <source>
        <strain evidence="1">Expedition CK06-06</strain>
    </source>
</reference>
<comment type="caution">
    <text evidence="1">The sequence shown here is derived from an EMBL/GenBank/DDBJ whole genome shotgun (WGS) entry which is preliminary data.</text>
</comment>
<feature type="non-terminal residue" evidence="1">
    <location>
        <position position="1"/>
    </location>
</feature>
<organism evidence="1">
    <name type="scientific">marine sediment metagenome</name>
    <dbReference type="NCBI Taxonomy" id="412755"/>
    <lineage>
        <taxon>unclassified sequences</taxon>
        <taxon>metagenomes</taxon>
        <taxon>ecological metagenomes</taxon>
    </lineage>
</organism>
<name>X1SME1_9ZZZZ</name>
<gene>
    <name evidence="1" type="ORF">S12H4_32899</name>
</gene>
<dbReference type="AlphaFoldDB" id="X1SME1"/>
<protein>
    <submittedName>
        <fullName evidence="1">Uncharacterized protein</fullName>
    </submittedName>
</protein>
<evidence type="ECO:0000313" key="1">
    <source>
        <dbReference type="EMBL" id="GAI94103.1"/>
    </source>
</evidence>
<accession>X1SME1</accession>
<sequence>ESQGEWFVKSTTKLNTKDMEIYLENVRRFAAMELSCVIPLPNETNFNYEMYK</sequence>